<dbReference type="PROSITE" id="PS50901">
    <property type="entry name" value="FTSK"/>
    <property type="match status" value="1"/>
</dbReference>
<keyword evidence="5" id="KW-1185">Reference proteome</keyword>
<keyword evidence="2" id="KW-0067">ATP-binding</keyword>
<comment type="caution">
    <text evidence="4">The sequence shown here is derived from an EMBL/GenBank/DDBJ whole genome shotgun (WGS) entry which is preliminary data.</text>
</comment>
<keyword evidence="1" id="KW-0547">Nucleotide-binding</keyword>
<dbReference type="PANTHER" id="PTHR22683:SF41">
    <property type="entry name" value="DNA TRANSLOCASE FTSK"/>
    <property type="match status" value="1"/>
</dbReference>
<dbReference type="AlphaFoldDB" id="A0AA35SEI4"/>
<evidence type="ECO:0000259" key="3">
    <source>
        <dbReference type="PROSITE" id="PS50901"/>
    </source>
</evidence>
<gene>
    <name evidence="4" type="ORF">GBAR_LOCUS15932</name>
</gene>
<dbReference type="InterPro" id="IPR036390">
    <property type="entry name" value="WH_DNA-bd_sf"/>
</dbReference>
<dbReference type="Gene3D" id="3.40.50.300">
    <property type="entry name" value="P-loop containing nucleotide triphosphate hydrolases"/>
    <property type="match status" value="2"/>
</dbReference>
<evidence type="ECO:0000313" key="5">
    <source>
        <dbReference type="Proteomes" id="UP001174909"/>
    </source>
</evidence>
<sequence>MSPKADLPVALGKGTGGENIALDLAKMPHLLIAGATGSGKSVALNAIVAGLLMERSPAEMRMLLVDPKRVELTPYNGIPHLLCPVIVEVDQVVGMLKGVINEMMTRYRQMEEIGVRNIEGRLRCGTVAMPLAQLGRATGIHLILATQRPSVDVVTGLIKANFPSRISFGVTSHIDSRTILDTNGAEKLLGKGDMLYLPRDAARPMRAQGAFISDKEIDRLIDFWQTTPRAWVPNVNLRPVSQDDSEDSDADFSASTDALFDKAVELAHTQKKLSTSLLQRRLRIGYPRAARLMDELEENGVVSAGDGSKSRDVIINSVA</sequence>
<dbReference type="SUPFAM" id="SSF52540">
    <property type="entry name" value="P-loop containing nucleoside triphosphate hydrolases"/>
    <property type="match status" value="1"/>
</dbReference>
<dbReference type="SMART" id="SM00843">
    <property type="entry name" value="Ftsk_gamma"/>
    <property type="match status" value="1"/>
</dbReference>
<feature type="domain" description="FtsK" evidence="3">
    <location>
        <begin position="17"/>
        <end position="177"/>
    </location>
</feature>
<evidence type="ECO:0000256" key="2">
    <source>
        <dbReference type="ARBA" id="ARBA00022840"/>
    </source>
</evidence>
<dbReference type="Gene3D" id="1.10.10.10">
    <property type="entry name" value="Winged helix-like DNA-binding domain superfamily/Winged helix DNA-binding domain"/>
    <property type="match status" value="1"/>
</dbReference>
<name>A0AA35SEI4_GEOBA</name>
<evidence type="ECO:0000313" key="4">
    <source>
        <dbReference type="EMBL" id="CAI8027964.1"/>
    </source>
</evidence>
<dbReference type="PANTHER" id="PTHR22683">
    <property type="entry name" value="SPORULATION PROTEIN RELATED"/>
    <property type="match status" value="1"/>
</dbReference>
<dbReference type="Pfam" id="PF09397">
    <property type="entry name" value="FtsK_gamma"/>
    <property type="match status" value="1"/>
</dbReference>
<reference evidence="4" key="1">
    <citation type="submission" date="2023-03" db="EMBL/GenBank/DDBJ databases">
        <authorList>
            <person name="Steffen K."/>
            <person name="Cardenas P."/>
        </authorList>
    </citation>
    <scope>NUCLEOTIDE SEQUENCE</scope>
</reference>
<dbReference type="EMBL" id="CASHTH010002311">
    <property type="protein sequence ID" value="CAI8027964.1"/>
    <property type="molecule type" value="Genomic_DNA"/>
</dbReference>
<dbReference type="InterPro" id="IPR002543">
    <property type="entry name" value="FtsK_dom"/>
</dbReference>
<dbReference type="InterPro" id="IPR036388">
    <property type="entry name" value="WH-like_DNA-bd_sf"/>
</dbReference>
<dbReference type="InterPro" id="IPR027417">
    <property type="entry name" value="P-loop_NTPase"/>
</dbReference>
<accession>A0AA35SEI4</accession>
<dbReference type="SUPFAM" id="SSF46785">
    <property type="entry name" value="Winged helix' DNA-binding domain"/>
    <property type="match status" value="1"/>
</dbReference>
<proteinExistence type="predicted"/>
<dbReference type="Pfam" id="PF01580">
    <property type="entry name" value="FtsK_SpoIIIE"/>
    <property type="match status" value="1"/>
</dbReference>
<dbReference type="Proteomes" id="UP001174909">
    <property type="component" value="Unassembled WGS sequence"/>
</dbReference>
<organism evidence="4 5">
    <name type="scientific">Geodia barretti</name>
    <name type="common">Barrett's horny sponge</name>
    <dbReference type="NCBI Taxonomy" id="519541"/>
    <lineage>
        <taxon>Eukaryota</taxon>
        <taxon>Metazoa</taxon>
        <taxon>Porifera</taxon>
        <taxon>Demospongiae</taxon>
        <taxon>Heteroscleromorpha</taxon>
        <taxon>Tetractinellida</taxon>
        <taxon>Astrophorina</taxon>
        <taxon>Geodiidae</taxon>
        <taxon>Geodia</taxon>
    </lineage>
</organism>
<dbReference type="InterPro" id="IPR050206">
    <property type="entry name" value="FtsK/SpoIIIE/SftA"/>
</dbReference>
<dbReference type="GO" id="GO:0005524">
    <property type="term" value="F:ATP binding"/>
    <property type="evidence" value="ECO:0007669"/>
    <property type="project" value="UniProtKB-KW"/>
</dbReference>
<evidence type="ECO:0000256" key="1">
    <source>
        <dbReference type="ARBA" id="ARBA00022741"/>
    </source>
</evidence>
<dbReference type="GO" id="GO:0003677">
    <property type="term" value="F:DNA binding"/>
    <property type="evidence" value="ECO:0007669"/>
    <property type="project" value="InterPro"/>
</dbReference>
<protein>
    <submittedName>
        <fullName evidence="4">DNA translocase FtsK</fullName>
    </submittedName>
</protein>
<dbReference type="InterPro" id="IPR018541">
    <property type="entry name" value="Ftsk_gamma"/>
</dbReference>